<dbReference type="PANTHER" id="PTHR37694:SF1">
    <property type="entry name" value="SLR8022 PROTEIN"/>
    <property type="match status" value="1"/>
</dbReference>
<dbReference type="AlphaFoldDB" id="A0A125T1V5"/>
<dbReference type="KEGG" id="mgot:MgSA37_00053"/>
<proteinExistence type="predicted"/>
<protein>
    <submittedName>
        <fullName evidence="1">Cupin domain protein</fullName>
    </submittedName>
</protein>
<dbReference type="InterPro" id="IPR013096">
    <property type="entry name" value="Cupin_2"/>
</dbReference>
<name>A0A125T1V5_9SPHI</name>
<dbReference type="GO" id="GO:0016853">
    <property type="term" value="F:isomerase activity"/>
    <property type="evidence" value="ECO:0007669"/>
    <property type="project" value="UniProtKB-KW"/>
</dbReference>
<reference evidence="1 2" key="1">
    <citation type="submission" date="2015-12" db="EMBL/GenBank/DDBJ databases">
        <title>Genome sequence of Mucilaginibacter gotjawali.</title>
        <authorList>
            <person name="Lee J.S."/>
            <person name="Lee K.C."/>
            <person name="Kim K.K."/>
            <person name="Lee B.W."/>
        </authorList>
    </citation>
    <scope>NUCLEOTIDE SEQUENCE [LARGE SCALE GENOMIC DNA]</scope>
    <source>
        <strain evidence="1 2">SA3-7</strain>
    </source>
</reference>
<keyword evidence="2" id="KW-1185">Reference proteome</keyword>
<dbReference type="InterPro" id="IPR011051">
    <property type="entry name" value="RmlC_Cupin_sf"/>
</dbReference>
<dbReference type="InterPro" id="IPR014710">
    <property type="entry name" value="RmlC-like_jellyroll"/>
</dbReference>
<dbReference type="Gene3D" id="2.60.120.10">
    <property type="entry name" value="Jelly Rolls"/>
    <property type="match status" value="2"/>
</dbReference>
<dbReference type="Pfam" id="PF07883">
    <property type="entry name" value="Cupin_2"/>
    <property type="match status" value="1"/>
</dbReference>
<dbReference type="RefSeq" id="WP_157750361.1">
    <property type="nucleotide sequence ID" value="NZ_AP017313.1"/>
</dbReference>
<dbReference type="Proteomes" id="UP000218263">
    <property type="component" value="Chromosome"/>
</dbReference>
<dbReference type="PANTHER" id="PTHR37694">
    <property type="entry name" value="SLR8022 PROTEIN"/>
    <property type="match status" value="1"/>
</dbReference>
<dbReference type="OrthoDB" id="9797047at2"/>
<dbReference type="EMBL" id="AP017313">
    <property type="protein sequence ID" value="BAU51904.1"/>
    <property type="molecule type" value="Genomic_DNA"/>
</dbReference>
<gene>
    <name evidence="1" type="ORF">MgSA37_00053</name>
</gene>
<evidence type="ECO:0000313" key="1">
    <source>
        <dbReference type="EMBL" id="BAU51904.1"/>
    </source>
</evidence>
<accession>A0A125T1V5</accession>
<organism evidence="1 2">
    <name type="scientific">Mucilaginibacter gotjawali</name>
    <dbReference type="NCBI Taxonomy" id="1550579"/>
    <lineage>
        <taxon>Bacteria</taxon>
        <taxon>Pseudomonadati</taxon>
        <taxon>Bacteroidota</taxon>
        <taxon>Sphingobacteriia</taxon>
        <taxon>Sphingobacteriales</taxon>
        <taxon>Sphingobacteriaceae</taxon>
        <taxon>Mucilaginibacter</taxon>
    </lineage>
</organism>
<sequence>MKTFRTPVLCALLLVLTYQTRAQANRDNVPVNYLKISIKQLLSKQKHSGKDSITFLSEATMTGKLIRINKNKEFADVSMFNLIYYVIEGKGKLKTGNNECDLDKGSVVFVPRNIKSSFEDVTVPLNIIELISLEDKSKGDSASTSFSLDHLSAAKLPGKNVFKVFINNQSMLSGLYLLPEQLKGDSTIYTHRFDEINLITSGSGKFQAGNKNLKIKPGDIVYVRRGAGHKFNSLKQDMEILIFFEKRSVQ</sequence>
<evidence type="ECO:0000313" key="2">
    <source>
        <dbReference type="Proteomes" id="UP000218263"/>
    </source>
</evidence>
<dbReference type="SUPFAM" id="SSF51182">
    <property type="entry name" value="RmlC-like cupins"/>
    <property type="match status" value="1"/>
</dbReference>